<reference evidence="5 6" key="1">
    <citation type="submission" date="2010-12" db="EMBL/GenBank/DDBJ databases">
        <title>The Genome Sequence of Coprobacillus sp. strain 29_1.</title>
        <authorList>
            <consortium name="The Broad Institute Genome Sequencing Platform"/>
            <person name="Earl A."/>
            <person name="Ward D."/>
            <person name="Feldgarden M."/>
            <person name="Gevers D."/>
            <person name="Daigneault M."/>
            <person name="Sibley C.D."/>
            <person name="White A."/>
            <person name="Strauss J."/>
            <person name="Allen-Vercoe E."/>
            <person name="Young S.K."/>
            <person name="Zeng Q."/>
            <person name="Gargeya S."/>
            <person name="Fitzgerald M."/>
            <person name="Haas B."/>
            <person name="Abouelleil A."/>
            <person name="Alvarado L."/>
            <person name="Arachchi H.M."/>
            <person name="Berlin A."/>
            <person name="Brown A."/>
            <person name="Chapman S.B."/>
            <person name="Chen Z."/>
            <person name="Dunbar C."/>
            <person name="Freedman E."/>
            <person name="Gearin G."/>
            <person name="Gellesch M."/>
            <person name="Goldberg J."/>
            <person name="Griggs A."/>
            <person name="Gujja S."/>
            <person name="Heilman E."/>
            <person name="Heiman D."/>
            <person name="Howarth C."/>
            <person name="Larson L."/>
            <person name="Lui A."/>
            <person name="MacDonald P.J.P."/>
            <person name="Mehta T."/>
            <person name="Montmayeur A."/>
            <person name="Murphy C."/>
            <person name="Neiman D."/>
            <person name="Pearson M."/>
            <person name="Priest M."/>
            <person name="Roberts A."/>
            <person name="Saif S."/>
            <person name="Shea T."/>
            <person name="Shenoy N."/>
            <person name="Sisk P."/>
            <person name="Stolte C."/>
            <person name="Sykes S."/>
            <person name="White J."/>
            <person name="Yandava C."/>
            <person name="Nusbaum C."/>
            <person name="Birren B."/>
        </authorList>
    </citation>
    <scope>NUCLEOTIDE SEQUENCE [LARGE SCALE GENOMIC DNA]</scope>
    <source>
        <strain evidence="5 6">29_1</strain>
    </source>
</reference>
<dbReference type="SMART" id="SM00927">
    <property type="entry name" value="MutH"/>
    <property type="match status" value="1"/>
</dbReference>
<sequence length="482" mass="56546">MQNITYETIEQLMEKAYGAVGKKIGDLDKSNRIQNHKNKGNLGQIIEEGYFGYDVNNKQEADFPNLGVELKVTPYKWVNNNKKVSAKERLVLTDINYEKDYNIHFTESHCYQKIEKILMMFYEHEKDKYKYDYIISKVFLYQFSQLSKEDQLIILNDYETIISKIKSGNAHLISESDTFYLGACPKGANSEYKVPQPFNSIKAMKRAFCLKNSYMTQLLRNQIFNKNQNRESFIKDISILYHNTFKDIIENTFSHYEGLTLNQIDNSVGFNVNRNSKNYLRVYISKMMNISVDANKLDEFEKADIVVKTIRINKKGIIRESMSFPAFKTKELIDEDWETSTLRNLFLSKKFLFCIFDEIDDTCKQYKFRKVMLWNMPEKDLESHVFNAWRKTQDILTNGLHLEIKKQKTGKTIVTNNLPKKGDNLILHVRPHTQKSVYKLLNNETIGDGNIERDGDLLPDGIIITKQCFFMNNDYILKIINE</sequence>
<dbReference type="OrthoDB" id="3188707at2"/>
<evidence type="ECO:0000256" key="2">
    <source>
        <dbReference type="ARBA" id="ARBA00022759"/>
    </source>
</evidence>
<dbReference type="CDD" id="cd22356">
    <property type="entry name" value="Sau3AI_N-like"/>
    <property type="match status" value="1"/>
</dbReference>
<keyword evidence="3" id="KW-0378">Hydrolase</keyword>
<dbReference type="SUPFAM" id="SSF52980">
    <property type="entry name" value="Restriction endonuclease-like"/>
    <property type="match status" value="2"/>
</dbReference>
<comment type="caution">
    <text evidence="5">The sequence shown here is derived from an EMBL/GenBank/DDBJ whole genome shotgun (WGS) entry which is preliminary data.</text>
</comment>
<evidence type="ECO:0000313" key="5">
    <source>
        <dbReference type="EMBL" id="EFW05080.1"/>
    </source>
</evidence>
<keyword evidence="2" id="KW-0255">Endonuclease</keyword>
<dbReference type="eggNOG" id="COG3066">
    <property type="taxonomic scope" value="Bacteria"/>
</dbReference>
<evidence type="ECO:0000259" key="4">
    <source>
        <dbReference type="SMART" id="SM00927"/>
    </source>
</evidence>
<dbReference type="Proteomes" id="UP000003157">
    <property type="component" value="Unassembled WGS sequence"/>
</dbReference>
<dbReference type="CDD" id="cd22355">
    <property type="entry name" value="Sau3AI_C"/>
    <property type="match status" value="1"/>
</dbReference>
<evidence type="ECO:0000256" key="3">
    <source>
        <dbReference type="ARBA" id="ARBA00022801"/>
    </source>
</evidence>
<dbReference type="GO" id="GO:0004519">
    <property type="term" value="F:endonuclease activity"/>
    <property type="evidence" value="ECO:0007669"/>
    <property type="project" value="UniProtKB-KW"/>
</dbReference>
<dbReference type="GO" id="GO:0016787">
    <property type="term" value="F:hydrolase activity"/>
    <property type="evidence" value="ECO:0007669"/>
    <property type="project" value="UniProtKB-KW"/>
</dbReference>
<keyword evidence="1" id="KW-0540">Nuclease</keyword>
<dbReference type="HOGENOM" id="CLU_028521_0_0_9"/>
<protein>
    <recommendedName>
        <fullName evidence="4">DNA mismatch repair MutH/Type II restriction enzyme Sau3AI domain-containing protein</fullName>
    </recommendedName>
</protein>
<dbReference type="Pfam" id="PF02976">
    <property type="entry name" value="MutH"/>
    <property type="match status" value="2"/>
</dbReference>
<gene>
    <name evidence="5" type="ORF">HMPREF9488_01662</name>
</gene>
<dbReference type="RefSeq" id="WP_008788770.1">
    <property type="nucleotide sequence ID" value="NZ_AKCB01000003.1"/>
</dbReference>
<dbReference type="AlphaFoldDB" id="E7GA72"/>
<dbReference type="STRING" id="100884.GCA_000269565_03504"/>
<dbReference type="EMBL" id="ADKX01000030">
    <property type="protein sequence ID" value="EFW05080.1"/>
    <property type="molecule type" value="Genomic_DNA"/>
</dbReference>
<dbReference type="Gene3D" id="3.40.600.10">
    <property type="entry name" value="DNA mismatch repair MutH/Restriction endonuclease, type II"/>
    <property type="match status" value="2"/>
</dbReference>
<dbReference type="InterPro" id="IPR011337">
    <property type="entry name" value="DNA_rep_MutH/RE_typeII_Sau3AI"/>
</dbReference>
<evidence type="ECO:0000256" key="1">
    <source>
        <dbReference type="ARBA" id="ARBA00022722"/>
    </source>
</evidence>
<dbReference type="InterPro" id="IPR011335">
    <property type="entry name" value="Restrct_endonuc-II-like"/>
</dbReference>
<accession>E7GA72</accession>
<feature type="domain" description="DNA mismatch repair MutH/Type II restriction enzyme Sau3AI" evidence="4">
    <location>
        <begin position="53"/>
        <end position="157"/>
    </location>
</feature>
<evidence type="ECO:0000313" key="6">
    <source>
        <dbReference type="Proteomes" id="UP000003157"/>
    </source>
</evidence>
<dbReference type="GO" id="GO:0003677">
    <property type="term" value="F:DNA binding"/>
    <property type="evidence" value="ECO:0007669"/>
    <property type="project" value="InterPro"/>
</dbReference>
<keyword evidence="6" id="KW-1185">Reference proteome</keyword>
<dbReference type="NCBIfam" id="NF040973">
    <property type="entry name" value="restrict_Sau3AI"/>
    <property type="match status" value="1"/>
</dbReference>
<dbReference type="GeneID" id="78231262"/>
<proteinExistence type="predicted"/>
<name>E7GA72_9FIRM</name>
<organism evidence="5 6">
    <name type="scientific">Coprobacillus cateniformis</name>
    <dbReference type="NCBI Taxonomy" id="100884"/>
    <lineage>
        <taxon>Bacteria</taxon>
        <taxon>Bacillati</taxon>
        <taxon>Bacillota</taxon>
        <taxon>Erysipelotrichia</taxon>
        <taxon>Erysipelotrichales</taxon>
        <taxon>Coprobacillaceae</taxon>
        <taxon>Coprobacillus</taxon>
    </lineage>
</organism>
<dbReference type="InterPro" id="IPR037057">
    <property type="entry name" value="DNA_rep_MutH/T2_RE_sf"/>
</dbReference>